<sequence>MLPLLAVVTRVLAALTLDRHYVGRCPACHRPVSSADDATWSRDAVHHQNCTRCRMGDRGKGGLPWPR</sequence>
<name>A0A6J4S7V9_9ACTN</name>
<accession>A0A6J4S7V9</accession>
<organism evidence="1">
    <name type="scientific">uncultured Solirubrobacterales bacterium</name>
    <dbReference type="NCBI Taxonomy" id="768556"/>
    <lineage>
        <taxon>Bacteria</taxon>
        <taxon>Bacillati</taxon>
        <taxon>Actinomycetota</taxon>
        <taxon>Thermoleophilia</taxon>
        <taxon>Solirubrobacterales</taxon>
        <taxon>environmental samples</taxon>
    </lineage>
</organism>
<dbReference type="AlphaFoldDB" id="A0A6J4S7V9"/>
<dbReference type="EMBL" id="CADCVV010000040">
    <property type="protein sequence ID" value="CAA9487468.1"/>
    <property type="molecule type" value="Genomic_DNA"/>
</dbReference>
<proteinExistence type="predicted"/>
<gene>
    <name evidence="1" type="ORF">AVDCRST_MAG17-587</name>
</gene>
<protein>
    <submittedName>
        <fullName evidence="1">Uncharacterized protein</fullName>
    </submittedName>
</protein>
<evidence type="ECO:0000313" key="1">
    <source>
        <dbReference type="EMBL" id="CAA9487468.1"/>
    </source>
</evidence>
<reference evidence="1" key="1">
    <citation type="submission" date="2020-02" db="EMBL/GenBank/DDBJ databases">
        <authorList>
            <person name="Meier V. D."/>
        </authorList>
    </citation>
    <scope>NUCLEOTIDE SEQUENCE</scope>
    <source>
        <strain evidence="1">AVDCRST_MAG17</strain>
    </source>
</reference>